<dbReference type="PANTHER" id="PTHR11761">
    <property type="entry name" value="50S/60S RIBOSOMAL PROTEIN L14/L23"/>
    <property type="match status" value="1"/>
</dbReference>
<dbReference type="InterPro" id="IPR000218">
    <property type="entry name" value="Ribosomal_uL14"/>
</dbReference>
<dbReference type="eggNOG" id="KOG0901">
    <property type="taxonomic scope" value="Eukaryota"/>
</dbReference>
<evidence type="ECO:0000256" key="1">
    <source>
        <dbReference type="ARBA" id="ARBA00010745"/>
    </source>
</evidence>
<protein>
    <recommendedName>
        <fullName evidence="5">Large ribosomal subunit protein uL14m</fullName>
    </recommendedName>
</protein>
<dbReference type="JaponicusDB" id="SJAG_00315">
    <property type="gene designation" value="mrpl38"/>
</dbReference>
<dbReference type="HAMAP" id="MF_01367">
    <property type="entry name" value="Ribosomal_uL14"/>
    <property type="match status" value="1"/>
</dbReference>
<dbReference type="VEuPathDB" id="FungiDB:SJAG_00315"/>
<evidence type="ECO:0000256" key="5">
    <source>
        <dbReference type="ARBA" id="ARBA00040118"/>
    </source>
</evidence>
<evidence type="ECO:0000256" key="3">
    <source>
        <dbReference type="ARBA" id="ARBA00023274"/>
    </source>
</evidence>
<keyword evidence="3 6" id="KW-0687">Ribonucleoprotein</keyword>
<keyword evidence="9" id="KW-1185">Reference proteome</keyword>
<comment type="function">
    <text evidence="4">Component of the mitochondrial ribosome (mitoribosome), a dedicated translation machinery responsible for the synthesis of mitochondrial genome-encoded proteins, including at least some of the essential transmembrane subunits of the mitochondrial respiratory chain. The mitoribosomes are attached to the mitochondrial inner membrane and translation products are cotranslationally integrated into the membrane.</text>
</comment>
<dbReference type="GO" id="GO:0005762">
    <property type="term" value="C:mitochondrial large ribosomal subunit"/>
    <property type="evidence" value="ECO:0000318"/>
    <property type="project" value="GO_Central"/>
</dbReference>
<dbReference type="SMART" id="SM01374">
    <property type="entry name" value="Ribosomal_L14"/>
    <property type="match status" value="1"/>
</dbReference>
<evidence type="ECO:0000256" key="4">
    <source>
        <dbReference type="ARBA" id="ARBA00037226"/>
    </source>
</evidence>
<sequence length="126" mass="13849">MIALKALLKVIDNTGAITAECIQVLRAGKFASVGDEIVVVVHKAKSNIGSSNVTKVKRGELYRAIVVRTRYPVKRPDGSWLRFSDNACVLVDKNREPLGTRILGVIARETRDKKLLKLVSIAPKLV</sequence>
<dbReference type="GeneID" id="7049627"/>
<evidence type="ECO:0000313" key="9">
    <source>
        <dbReference type="Proteomes" id="UP000001744"/>
    </source>
</evidence>
<dbReference type="OrthoDB" id="274765at2759"/>
<dbReference type="HOGENOM" id="CLU_095071_2_0_1"/>
<keyword evidence="2 6" id="KW-0689">Ribosomal protein</keyword>
<dbReference type="EMBL" id="KE651166">
    <property type="protein sequence ID" value="EEB05309.1"/>
    <property type="molecule type" value="Genomic_DNA"/>
</dbReference>
<dbReference type="NCBIfam" id="TIGR01067">
    <property type="entry name" value="rplN_bact"/>
    <property type="match status" value="1"/>
</dbReference>
<evidence type="ECO:0000256" key="2">
    <source>
        <dbReference type="ARBA" id="ARBA00022980"/>
    </source>
</evidence>
<dbReference type="Pfam" id="PF00238">
    <property type="entry name" value="Ribosomal_L14"/>
    <property type="match status" value="1"/>
</dbReference>
<dbReference type="InterPro" id="IPR036853">
    <property type="entry name" value="Ribosomal_uL14_sf"/>
</dbReference>
<dbReference type="GO" id="GO:0006412">
    <property type="term" value="P:translation"/>
    <property type="evidence" value="ECO:0007669"/>
    <property type="project" value="InterPro"/>
</dbReference>
<dbReference type="InterPro" id="IPR005745">
    <property type="entry name" value="Ribosomal_uL14_bac-type"/>
</dbReference>
<dbReference type="Gene3D" id="2.40.150.20">
    <property type="entry name" value="Ribosomal protein L14"/>
    <property type="match status" value="1"/>
</dbReference>
<dbReference type="GO" id="GO:0003735">
    <property type="term" value="F:structural constituent of ribosome"/>
    <property type="evidence" value="ECO:0000318"/>
    <property type="project" value="GO_Central"/>
</dbReference>
<proteinExistence type="inferred from homology"/>
<dbReference type="OMA" id="IVCVVQK"/>
<dbReference type="FunFam" id="2.40.150.20:FF:000005">
    <property type="entry name" value="50S ribosomal protein L14"/>
    <property type="match status" value="1"/>
</dbReference>
<accession>B6JVA8</accession>
<reference evidence="7 9" key="1">
    <citation type="journal article" date="2011" name="Science">
        <title>Comparative functional genomics of the fission yeasts.</title>
        <authorList>
            <person name="Rhind N."/>
            <person name="Chen Z."/>
            <person name="Yassour M."/>
            <person name="Thompson D.A."/>
            <person name="Haas B.J."/>
            <person name="Habib N."/>
            <person name="Wapinski I."/>
            <person name="Roy S."/>
            <person name="Lin M.F."/>
            <person name="Heiman D.I."/>
            <person name="Young S.K."/>
            <person name="Furuya K."/>
            <person name="Guo Y."/>
            <person name="Pidoux A."/>
            <person name="Chen H.M."/>
            <person name="Robbertse B."/>
            <person name="Goldberg J.M."/>
            <person name="Aoki K."/>
            <person name="Bayne E.H."/>
            <person name="Berlin A.M."/>
            <person name="Desjardins C.A."/>
            <person name="Dobbs E."/>
            <person name="Dukaj L."/>
            <person name="Fan L."/>
            <person name="FitzGerald M.G."/>
            <person name="French C."/>
            <person name="Gujja S."/>
            <person name="Hansen K."/>
            <person name="Keifenheim D."/>
            <person name="Levin J.Z."/>
            <person name="Mosher R.A."/>
            <person name="Mueller C.A."/>
            <person name="Pfiffner J."/>
            <person name="Priest M."/>
            <person name="Russ C."/>
            <person name="Smialowska A."/>
            <person name="Swoboda P."/>
            <person name="Sykes S.M."/>
            <person name="Vaughn M."/>
            <person name="Vengrova S."/>
            <person name="Yoder R."/>
            <person name="Zeng Q."/>
            <person name="Allshire R."/>
            <person name="Baulcombe D."/>
            <person name="Birren B.W."/>
            <person name="Brown W."/>
            <person name="Ekwall K."/>
            <person name="Kellis M."/>
            <person name="Leatherwood J."/>
            <person name="Levin H."/>
            <person name="Margalit H."/>
            <person name="Martienssen R."/>
            <person name="Nieduszynski C.A."/>
            <person name="Spatafora J.W."/>
            <person name="Friedman N."/>
            <person name="Dalgaard J.Z."/>
            <person name="Baumann P."/>
            <person name="Niki H."/>
            <person name="Regev A."/>
            <person name="Nusbaum C."/>
        </authorList>
    </citation>
    <scope>NUCLEOTIDE SEQUENCE [LARGE SCALE GENOMIC DNA]</scope>
    <source>
        <strain evidence="9">yFS275 / FY16936</strain>
    </source>
</reference>
<name>B6JVA8_SCHJY</name>
<dbReference type="STRING" id="402676.B6JVA8"/>
<dbReference type="RefSeq" id="XP_002171602.1">
    <property type="nucleotide sequence ID" value="XM_002171566.2"/>
</dbReference>
<dbReference type="CDD" id="cd00337">
    <property type="entry name" value="Ribosomal_uL14"/>
    <property type="match status" value="1"/>
</dbReference>
<evidence type="ECO:0000313" key="7">
    <source>
        <dbReference type="EMBL" id="EEB05309.1"/>
    </source>
</evidence>
<dbReference type="PANTHER" id="PTHR11761:SF3">
    <property type="entry name" value="LARGE RIBOSOMAL SUBUNIT PROTEIN UL14M"/>
    <property type="match status" value="1"/>
</dbReference>
<dbReference type="Proteomes" id="UP000001744">
    <property type="component" value="Unassembled WGS sequence"/>
</dbReference>
<evidence type="ECO:0000313" key="8">
    <source>
        <dbReference type="JaponicusDB" id="SJAG_00315"/>
    </source>
</evidence>
<dbReference type="InterPro" id="IPR019972">
    <property type="entry name" value="Ribosomal_uL14_CS"/>
</dbReference>
<organism evidence="7 9">
    <name type="scientific">Schizosaccharomyces japonicus (strain yFS275 / FY16936)</name>
    <name type="common">Fission yeast</name>
    <dbReference type="NCBI Taxonomy" id="402676"/>
    <lineage>
        <taxon>Eukaryota</taxon>
        <taxon>Fungi</taxon>
        <taxon>Dikarya</taxon>
        <taxon>Ascomycota</taxon>
        <taxon>Taphrinomycotina</taxon>
        <taxon>Schizosaccharomycetes</taxon>
        <taxon>Schizosaccharomycetales</taxon>
        <taxon>Schizosaccharomycetaceae</taxon>
        <taxon>Schizosaccharomyces</taxon>
    </lineage>
</organism>
<comment type="similarity">
    <text evidence="1 6">Belongs to the universal ribosomal protein uL14 family.</text>
</comment>
<dbReference type="SUPFAM" id="SSF50193">
    <property type="entry name" value="Ribosomal protein L14"/>
    <property type="match status" value="1"/>
</dbReference>
<gene>
    <name evidence="8" type="primary">mrpl38</name>
    <name evidence="7" type="ORF">SJAG_00315</name>
</gene>
<dbReference type="AlphaFoldDB" id="B6JVA8"/>
<dbReference type="GO" id="GO:0070180">
    <property type="term" value="F:large ribosomal subunit rRNA binding"/>
    <property type="evidence" value="ECO:0000318"/>
    <property type="project" value="GO_Central"/>
</dbReference>
<dbReference type="PROSITE" id="PS00049">
    <property type="entry name" value="RIBOSOMAL_L14"/>
    <property type="match status" value="1"/>
</dbReference>
<evidence type="ECO:0000256" key="6">
    <source>
        <dbReference type="RuleBase" id="RU003949"/>
    </source>
</evidence>